<dbReference type="NCBIfam" id="TIGR01766">
    <property type="entry name" value="IS200/IS605 family accessory protein TnpB-like domain"/>
    <property type="match status" value="1"/>
</dbReference>
<keyword evidence="2" id="KW-0815">Transposition</keyword>
<evidence type="ECO:0000256" key="4">
    <source>
        <dbReference type="ARBA" id="ARBA00023172"/>
    </source>
</evidence>
<comment type="similarity">
    <text evidence="1">In the C-terminal section; belongs to the transposase 35 family.</text>
</comment>
<dbReference type="AlphaFoldDB" id="U1MNU0"/>
<evidence type="ECO:0000259" key="5">
    <source>
        <dbReference type="Pfam" id="PF01385"/>
    </source>
</evidence>
<evidence type="ECO:0000313" key="8">
    <source>
        <dbReference type="Proteomes" id="UP000030649"/>
    </source>
</evidence>
<dbReference type="EMBL" id="KE356560">
    <property type="protein sequence ID" value="ERG91544.1"/>
    <property type="molecule type" value="Genomic_DNA"/>
</dbReference>
<dbReference type="Proteomes" id="UP000030649">
    <property type="component" value="Unassembled WGS sequence"/>
</dbReference>
<evidence type="ECO:0000256" key="3">
    <source>
        <dbReference type="ARBA" id="ARBA00023125"/>
    </source>
</evidence>
<evidence type="ECO:0000256" key="2">
    <source>
        <dbReference type="ARBA" id="ARBA00022578"/>
    </source>
</evidence>
<name>U1MNU0_9EURY</name>
<keyword evidence="3" id="KW-0238">DNA-binding</keyword>
<accession>U1MNU0</accession>
<feature type="domain" description="Probable transposase IS891/IS1136/IS1341" evidence="5">
    <location>
        <begin position="5"/>
        <end position="53"/>
    </location>
</feature>
<proteinExistence type="inferred from homology"/>
<keyword evidence="4" id="KW-0233">DNA recombination</keyword>
<evidence type="ECO:0000259" key="6">
    <source>
        <dbReference type="Pfam" id="PF07282"/>
    </source>
</evidence>
<dbReference type="STRING" id="1238424.J07HQW1_01578"/>
<sequence>MKRAGEQQRQQVAKANRKITRKVEDFQHKLTTWVVNEYDAMFVENLDVKPMLESSQNGKNKQDAAWRQFIEMLEYKAKLYGTHVVQVDPAGTNKEFS</sequence>
<evidence type="ECO:0000313" key="7">
    <source>
        <dbReference type="EMBL" id="ERG91544.1"/>
    </source>
</evidence>
<dbReference type="InterPro" id="IPR010095">
    <property type="entry name" value="Cas12f1-like_TNB"/>
</dbReference>
<feature type="domain" description="Cas12f1-like TNB" evidence="6">
    <location>
        <begin position="66"/>
        <end position="95"/>
    </location>
</feature>
<reference evidence="7 8" key="1">
    <citation type="journal article" date="2013" name="PLoS ONE">
        <title>Assembly-driven community genomics of a hypersaline microbial ecosystem.</title>
        <authorList>
            <person name="Podell S."/>
            <person name="Ugalde J.A."/>
            <person name="Narasingarao P."/>
            <person name="Banfield J.F."/>
            <person name="Heidelberg K.B."/>
            <person name="Allen E.E."/>
        </authorList>
    </citation>
    <scope>NUCLEOTIDE SEQUENCE [LARGE SCALE GENOMIC DNA]</scope>
    <source>
        <strain evidence="8">J07HQW1</strain>
    </source>
</reference>
<dbReference type="InterPro" id="IPR001959">
    <property type="entry name" value="Transposase"/>
</dbReference>
<dbReference type="GO" id="GO:0003677">
    <property type="term" value="F:DNA binding"/>
    <property type="evidence" value="ECO:0007669"/>
    <property type="project" value="UniProtKB-KW"/>
</dbReference>
<protein>
    <submittedName>
        <fullName evidence="7">Transposase, IS605 OrfB family, central region</fullName>
    </submittedName>
</protein>
<organism evidence="7 8">
    <name type="scientific">Haloquadratum walsbyi J07HQW1</name>
    <dbReference type="NCBI Taxonomy" id="1238424"/>
    <lineage>
        <taxon>Archaea</taxon>
        <taxon>Methanobacteriati</taxon>
        <taxon>Methanobacteriota</taxon>
        <taxon>Stenosarchaea group</taxon>
        <taxon>Halobacteria</taxon>
        <taxon>Halobacteriales</taxon>
        <taxon>Haloferacaceae</taxon>
        <taxon>Haloquadratum</taxon>
    </lineage>
</organism>
<dbReference type="Pfam" id="PF07282">
    <property type="entry name" value="Cas12f1-like_TNB"/>
    <property type="match status" value="1"/>
</dbReference>
<dbReference type="GO" id="GO:0006310">
    <property type="term" value="P:DNA recombination"/>
    <property type="evidence" value="ECO:0007669"/>
    <property type="project" value="UniProtKB-KW"/>
</dbReference>
<dbReference type="GO" id="GO:0032196">
    <property type="term" value="P:transposition"/>
    <property type="evidence" value="ECO:0007669"/>
    <property type="project" value="UniProtKB-KW"/>
</dbReference>
<dbReference type="HOGENOM" id="CLU_2340094_0_0_2"/>
<evidence type="ECO:0000256" key="1">
    <source>
        <dbReference type="ARBA" id="ARBA00008761"/>
    </source>
</evidence>
<gene>
    <name evidence="7" type="ORF">J07HQW1_01578</name>
</gene>
<dbReference type="Pfam" id="PF01385">
    <property type="entry name" value="OrfB_IS605"/>
    <property type="match status" value="1"/>
</dbReference>